<name>A0A3G9IDV3_9ACTN</name>
<dbReference type="RefSeq" id="WP_125568070.1">
    <property type="nucleotide sequence ID" value="NZ_AP019307.1"/>
</dbReference>
<dbReference type="AlphaFoldDB" id="A0A3G9IDV3"/>
<dbReference type="OrthoDB" id="525039at2"/>
<reference evidence="3 4" key="1">
    <citation type="submission" date="2018-11" db="EMBL/GenBank/DDBJ databases">
        <title>Complete genome sequence of Nocardioides baekrokdamisoli strain KCTC 39748.</title>
        <authorList>
            <person name="Kang S.W."/>
            <person name="Lee K.C."/>
            <person name="Kim K.K."/>
            <person name="Kim J.S."/>
            <person name="Kim D.S."/>
            <person name="Ko S.H."/>
            <person name="Yang S.H."/>
            <person name="Shin Y.K."/>
            <person name="Lee J.S."/>
        </authorList>
    </citation>
    <scope>NUCLEOTIDE SEQUENCE [LARGE SCALE GENOMIC DNA]</scope>
    <source>
        <strain evidence="3 4">KCTC 39748</strain>
    </source>
</reference>
<evidence type="ECO:0000313" key="4">
    <source>
        <dbReference type="Proteomes" id="UP000271573"/>
    </source>
</evidence>
<evidence type="ECO:0008006" key="5">
    <source>
        <dbReference type="Google" id="ProtNLM"/>
    </source>
</evidence>
<keyword evidence="1" id="KW-0378">Hydrolase</keyword>
<proteinExistence type="predicted"/>
<dbReference type="InterPro" id="IPR005754">
    <property type="entry name" value="Sortase"/>
</dbReference>
<evidence type="ECO:0000256" key="2">
    <source>
        <dbReference type="SAM" id="Phobius"/>
    </source>
</evidence>
<keyword evidence="2" id="KW-0812">Transmembrane</keyword>
<feature type="transmembrane region" description="Helical" evidence="2">
    <location>
        <begin position="17"/>
        <end position="38"/>
    </location>
</feature>
<protein>
    <recommendedName>
        <fullName evidence="5">Class F sortase</fullName>
    </recommendedName>
</protein>
<keyword evidence="2" id="KW-0472">Membrane</keyword>
<dbReference type="CDD" id="cd05829">
    <property type="entry name" value="Sortase_F"/>
    <property type="match status" value="1"/>
</dbReference>
<evidence type="ECO:0000256" key="1">
    <source>
        <dbReference type="ARBA" id="ARBA00022801"/>
    </source>
</evidence>
<accession>A0A3G9IDV3</accession>
<dbReference type="Gene3D" id="2.40.260.10">
    <property type="entry name" value="Sortase"/>
    <property type="match status" value="1"/>
</dbReference>
<dbReference type="InterPro" id="IPR023365">
    <property type="entry name" value="Sortase_dom-sf"/>
</dbReference>
<dbReference type="InterPro" id="IPR042001">
    <property type="entry name" value="Sortase_F"/>
</dbReference>
<keyword evidence="4" id="KW-1185">Reference proteome</keyword>
<dbReference type="KEGG" id="nbe:Back2_14240"/>
<evidence type="ECO:0000313" key="3">
    <source>
        <dbReference type="EMBL" id="BBH17137.1"/>
    </source>
</evidence>
<keyword evidence="2" id="KW-1133">Transmembrane helix</keyword>
<sequence length="206" mass="22124">MTTEDVDAGQERRRRRLFAAVVAVVLALLLIALIPWLIAGPKSTPKAEPTTGTPTGYRLLVSSLHIDAPMRGIQTTRGGVLDPPANPREVGYWTASAPPGASYGQTVVTGHTVHTGGGQMDHLATVKVGSQVEIVDQGFTVYYTVTKVFKLSKRDVDLRSPELFGQSSPTNRLVLITCGDWTGHGYLTNVFVWATPTRTVLAPATS</sequence>
<gene>
    <name evidence="3" type="ORF">Back2_14240</name>
</gene>
<dbReference type="Proteomes" id="UP000271573">
    <property type="component" value="Chromosome"/>
</dbReference>
<dbReference type="EMBL" id="AP019307">
    <property type="protein sequence ID" value="BBH17137.1"/>
    <property type="molecule type" value="Genomic_DNA"/>
</dbReference>
<dbReference type="GO" id="GO:0016787">
    <property type="term" value="F:hydrolase activity"/>
    <property type="evidence" value="ECO:0007669"/>
    <property type="project" value="UniProtKB-KW"/>
</dbReference>
<dbReference type="SUPFAM" id="SSF63817">
    <property type="entry name" value="Sortase"/>
    <property type="match status" value="1"/>
</dbReference>
<dbReference type="Pfam" id="PF04203">
    <property type="entry name" value="Sortase"/>
    <property type="match status" value="1"/>
</dbReference>
<organism evidence="3 4">
    <name type="scientific">Nocardioides baekrokdamisoli</name>
    <dbReference type="NCBI Taxonomy" id="1804624"/>
    <lineage>
        <taxon>Bacteria</taxon>
        <taxon>Bacillati</taxon>
        <taxon>Actinomycetota</taxon>
        <taxon>Actinomycetes</taxon>
        <taxon>Propionibacteriales</taxon>
        <taxon>Nocardioidaceae</taxon>
        <taxon>Nocardioides</taxon>
    </lineage>
</organism>